<feature type="transmembrane region" description="Helical" evidence="1">
    <location>
        <begin position="38"/>
        <end position="61"/>
    </location>
</feature>
<proteinExistence type="predicted"/>
<evidence type="ECO:0000256" key="1">
    <source>
        <dbReference type="SAM" id="Phobius"/>
    </source>
</evidence>
<feature type="transmembrane region" description="Helical" evidence="1">
    <location>
        <begin position="82"/>
        <end position="102"/>
    </location>
</feature>
<accession>A0A1F7HLA6</accession>
<gene>
    <name evidence="2" type="ORF">A3D08_01565</name>
</gene>
<reference evidence="2 3" key="1">
    <citation type="journal article" date="2016" name="Nat. Commun.">
        <title>Thousands of microbial genomes shed light on interconnected biogeochemical processes in an aquifer system.</title>
        <authorList>
            <person name="Anantharaman K."/>
            <person name="Brown C.T."/>
            <person name="Hug L.A."/>
            <person name="Sharon I."/>
            <person name="Castelle C.J."/>
            <person name="Probst A.J."/>
            <person name="Thomas B.C."/>
            <person name="Singh A."/>
            <person name="Wilkins M.J."/>
            <person name="Karaoz U."/>
            <person name="Brodie E.L."/>
            <person name="Williams K.H."/>
            <person name="Hubbard S.S."/>
            <person name="Banfield J.F."/>
        </authorList>
    </citation>
    <scope>NUCLEOTIDE SEQUENCE [LARGE SCALE GENOMIC DNA]</scope>
</reference>
<keyword evidence="1" id="KW-1133">Transmembrane helix</keyword>
<organism evidence="2 3">
    <name type="scientific">Candidatus Roizmanbacteria bacterium RIFCSPHIGHO2_02_FULL_43_11</name>
    <dbReference type="NCBI Taxonomy" id="1802043"/>
    <lineage>
        <taxon>Bacteria</taxon>
        <taxon>Candidatus Roizmaniibacteriota</taxon>
    </lineage>
</organism>
<sequence length="144" mass="15284">MFSLLAQTTDENVKKVFGEGIKDVPLSGGSVGETFSQVFGFLINVVLAVAAITVLVILLWGALDYITSGGDSQKLSKAVQKIVSALVGIIVLIAVFIIWVFLGTHVFRVINNEKGILQIKLPSIDNKRPPVGGGGDPNNPNIPD</sequence>
<dbReference type="EMBL" id="MFZT01000014">
    <property type="protein sequence ID" value="OGK31542.1"/>
    <property type="molecule type" value="Genomic_DNA"/>
</dbReference>
<keyword evidence="1" id="KW-0472">Membrane</keyword>
<dbReference type="AlphaFoldDB" id="A0A1F7HLA6"/>
<evidence type="ECO:0000313" key="2">
    <source>
        <dbReference type="EMBL" id="OGK31542.1"/>
    </source>
</evidence>
<keyword evidence="1" id="KW-0812">Transmembrane</keyword>
<name>A0A1F7HLA6_9BACT</name>
<dbReference type="Proteomes" id="UP000178098">
    <property type="component" value="Unassembled WGS sequence"/>
</dbReference>
<protein>
    <submittedName>
        <fullName evidence="2">Uncharacterized protein</fullName>
    </submittedName>
</protein>
<comment type="caution">
    <text evidence="2">The sequence shown here is derived from an EMBL/GenBank/DDBJ whole genome shotgun (WGS) entry which is preliminary data.</text>
</comment>
<evidence type="ECO:0000313" key="3">
    <source>
        <dbReference type="Proteomes" id="UP000178098"/>
    </source>
</evidence>